<dbReference type="Pfam" id="PF00144">
    <property type="entry name" value="Beta-lactamase"/>
    <property type="match status" value="1"/>
</dbReference>
<dbReference type="InterPro" id="IPR012338">
    <property type="entry name" value="Beta-lactam/transpept-like"/>
</dbReference>
<name>A0ABQ6I5D4_9MICO</name>
<dbReference type="GO" id="GO:0016787">
    <property type="term" value="F:hydrolase activity"/>
    <property type="evidence" value="ECO:0007669"/>
    <property type="project" value="UniProtKB-KW"/>
</dbReference>
<dbReference type="PANTHER" id="PTHR43283:SF7">
    <property type="entry name" value="BETA-LACTAMASE-RELATED DOMAIN-CONTAINING PROTEIN"/>
    <property type="match status" value="1"/>
</dbReference>
<keyword evidence="3" id="KW-1185">Reference proteome</keyword>
<proteinExistence type="predicted"/>
<dbReference type="PANTHER" id="PTHR43283">
    <property type="entry name" value="BETA-LACTAMASE-RELATED"/>
    <property type="match status" value="1"/>
</dbReference>
<dbReference type="InterPro" id="IPR050789">
    <property type="entry name" value="Diverse_Enzym_Activities"/>
</dbReference>
<evidence type="ECO:0000313" key="2">
    <source>
        <dbReference type="EMBL" id="GMA25471.1"/>
    </source>
</evidence>
<reference evidence="3" key="1">
    <citation type="journal article" date="2019" name="Int. J. Syst. Evol. Microbiol.">
        <title>The Global Catalogue of Microorganisms (GCM) 10K type strain sequencing project: providing services to taxonomists for standard genome sequencing and annotation.</title>
        <authorList>
            <consortium name="The Broad Institute Genomics Platform"/>
            <consortium name="The Broad Institute Genome Sequencing Center for Infectious Disease"/>
            <person name="Wu L."/>
            <person name="Ma J."/>
        </authorList>
    </citation>
    <scope>NUCLEOTIDE SEQUENCE [LARGE SCALE GENOMIC DNA]</scope>
    <source>
        <strain evidence="3">NBRC 106348</strain>
    </source>
</reference>
<protein>
    <submittedName>
        <fullName evidence="2">Hydrolase</fullName>
    </submittedName>
</protein>
<dbReference type="Gene3D" id="3.40.710.10">
    <property type="entry name" value="DD-peptidase/beta-lactamase superfamily"/>
    <property type="match status" value="1"/>
</dbReference>
<evidence type="ECO:0000259" key="1">
    <source>
        <dbReference type="Pfam" id="PF00144"/>
    </source>
</evidence>
<dbReference type="EMBL" id="BSUK01000001">
    <property type="protein sequence ID" value="GMA25471.1"/>
    <property type="molecule type" value="Genomic_DNA"/>
</dbReference>
<evidence type="ECO:0000313" key="3">
    <source>
        <dbReference type="Proteomes" id="UP001157091"/>
    </source>
</evidence>
<feature type="domain" description="Beta-lactamase-related" evidence="1">
    <location>
        <begin position="162"/>
        <end position="426"/>
    </location>
</feature>
<dbReference type="InterPro" id="IPR001466">
    <property type="entry name" value="Beta-lactam-related"/>
</dbReference>
<dbReference type="Proteomes" id="UP001157091">
    <property type="component" value="Unassembled WGS sequence"/>
</dbReference>
<accession>A0ABQ6I5D4</accession>
<dbReference type="SUPFAM" id="SSF56601">
    <property type="entry name" value="beta-lactamase/transpeptidase-like"/>
    <property type="match status" value="1"/>
</dbReference>
<dbReference type="RefSeq" id="WP_284294059.1">
    <property type="nucleotide sequence ID" value="NZ_BSUK01000001.1"/>
</dbReference>
<keyword evidence="2" id="KW-0378">Hydrolase</keyword>
<comment type="caution">
    <text evidence="2">The sequence shown here is derived from an EMBL/GenBank/DDBJ whole genome shotgun (WGS) entry which is preliminary data.</text>
</comment>
<sequence length="449" mass="47820">MTRKRKFLLAGLVLVVVVGGGAVGAYWYERPMLLTGTGYAAHNACALHAIADRDDAKDDLPPNPLVPVLRTSITDDGTAAKASILGVLAPQKAWATPGYGCTVASRRPMGLPSPTVVPAANNPYAALPLTISTDAAVTKALADGFGDDLGADDKADLGTRGVVVLKDGKLVAERYADGFGITTPQLGWSMTKSVTNLMVGRLVQQGKVSLDDDHLRPEWTDGRADITIRELMQMTSGLSWDETYDLGTPITQMLYREPDMAGYVASRSLAQTPGSYLQYSSGSTTLLCSIVTKDDGGADALRREVFAPLGLSSAVLEVDGVGTPVCGSYMWATPRDWASVGELALQDGVWNGTRLLPAAWMAQSTKAVDTKVEPGSDGYASGWWSNTRADGSVIDSRLPTDTFYADGHDGQYVVVVPSQHLVVARLGFTPTRDDDRVMTMTSELVDALR</sequence>
<organism evidence="2 3">
    <name type="scientific">Luteimicrobium album</name>
    <dbReference type="NCBI Taxonomy" id="1054550"/>
    <lineage>
        <taxon>Bacteria</taxon>
        <taxon>Bacillati</taxon>
        <taxon>Actinomycetota</taxon>
        <taxon>Actinomycetes</taxon>
        <taxon>Micrococcales</taxon>
        <taxon>Luteimicrobium</taxon>
    </lineage>
</organism>
<gene>
    <name evidence="2" type="ORF">GCM10025864_32300</name>
</gene>